<evidence type="ECO:0000259" key="8">
    <source>
        <dbReference type="Pfam" id="PF08240"/>
    </source>
</evidence>
<keyword evidence="3" id="KW-0479">Metal-binding</keyword>
<accession>A0A239CMG2</accession>
<reference evidence="10" key="1">
    <citation type="submission" date="2017-06" db="EMBL/GenBank/DDBJ databases">
        <authorList>
            <person name="Varghese N."/>
            <person name="Submissions S."/>
        </authorList>
    </citation>
    <scope>NUCLEOTIDE SEQUENCE [LARGE SCALE GENOMIC DNA]</scope>
    <source>
        <strain evidence="10">DSM 46839</strain>
    </source>
</reference>
<dbReference type="SUPFAM" id="SSF50129">
    <property type="entry name" value="GroES-like"/>
    <property type="match status" value="1"/>
</dbReference>
<dbReference type="InterPro" id="IPR013154">
    <property type="entry name" value="ADH-like_N"/>
</dbReference>
<evidence type="ECO:0000313" key="9">
    <source>
        <dbReference type="EMBL" id="SNS21119.1"/>
    </source>
</evidence>
<organism evidence="9 10">
    <name type="scientific">Geodermatophilus pulveris</name>
    <dbReference type="NCBI Taxonomy" id="1564159"/>
    <lineage>
        <taxon>Bacteria</taxon>
        <taxon>Bacillati</taxon>
        <taxon>Actinomycetota</taxon>
        <taxon>Actinomycetes</taxon>
        <taxon>Geodermatophilales</taxon>
        <taxon>Geodermatophilaceae</taxon>
        <taxon>Geodermatophilus</taxon>
    </lineage>
</organism>
<dbReference type="Gene3D" id="3.90.180.10">
    <property type="entry name" value="Medium-chain alcohol dehydrogenases, catalytic domain"/>
    <property type="match status" value="2"/>
</dbReference>
<keyword evidence="4" id="KW-0862">Zinc</keyword>
<dbReference type="Gene3D" id="3.40.50.720">
    <property type="entry name" value="NAD(P)-binding Rossmann-like Domain"/>
    <property type="match status" value="1"/>
</dbReference>
<name>A0A239CMG2_9ACTN</name>
<comment type="cofactor">
    <cofactor evidence="1">
        <name>Zn(2+)</name>
        <dbReference type="ChEBI" id="CHEBI:29105"/>
    </cofactor>
</comment>
<feature type="domain" description="Alcohol dehydrogenase-like N-terminal" evidence="8">
    <location>
        <begin position="47"/>
        <end position="111"/>
    </location>
</feature>
<feature type="region of interest" description="Disordered" evidence="6">
    <location>
        <begin position="1"/>
        <end position="20"/>
    </location>
</feature>
<dbReference type="EMBL" id="FZOO01000002">
    <property type="protein sequence ID" value="SNS21119.1"/>
    <property type="molecule type" value="Genomic_DNA"/>
</dbReference>
<evidence type="ECO:0000313" key="10">
    <source>
        <dbReference type="Proteomes" id="UP000198373"/>
    </source>
</evidence>
<comment type="similarity">
    <text evidence="2">Belongs to the zinc-containing alcohol dehydrogenase family.</text>
</comment>
<dbReference type="GO" id="GO:0016491">
    <property type="term" value="F:oxidoreductase activity"/>
    <property type="evidence" value="ECO:0007669"/>
    <property type="project" value="UniProtKB-KW"/>
</dbReference>
<evidence type="ECO:0000256" key="4">
    <source>
        <dbReference type="ARBA" id="ARBA00022833"/>
    </source>
</evidence>
<evidence type="ECO:0000259" key="7">
    <source>
        <dbReference type="Pfam" id="PF00107"/>
    </source>
</evidence>
<dbReference type="Pfam" id="PF00107">
    <property type="entry name" value="ADH_zinc_N"/>
    <property type="match status" value="1"/>
</dbReference>
<protein>
    <submittedName>
        <fullName evidence="9">Threonine dehydrogenase</fullName>
    </submittedName>
</protein>
<dbReference type="Pfam" id="PF08240">
    <property type="entry name" value="ADH_N"/>
    <property type="match status" value="1"/>
</dbReference>
<sequence>MTDAGPAPAREEPERRSGAGMWAQRLVAPHQLEQVEVPAPREDALAPGEVLVALAAGGICGSDLPFFRGGLSPDLGPDAREFGTPGFPMHEVAGTAVASRHPAIGVGDDVVGWAPRFDGLAELVVCDGDGLHAHDRRLPARTAVMLQPLACVLYAMEQVRPVAGRTVAVIGQGPIGLLFAHVATSAGAARVVGVDRVDRSGTAAAFGVDEPVRAASDLWAASLSDADRPHLVVEAAGHQTATLTHALEAVAPGGEVFYFGVPDELVYPVPMRLMLRKNLTLRSGITWERRRVLARAEEYLRAHPELTEGYVSHVFPVDDAQSAYEHAARPAAGQVKVVVAAT</sequence>
<dbReference type="AlphaFoldDB" id="A0A239CMG2"/>
<dbReference type="InterPro" id="IPR013149">
    <property type="entry name" value="ADH-like_C"/>
</dbReference>
<dbReference type="InterPro" id="IPR011032">
    <property type="entry name" value="GroES-like_sf"/>
</dbReference>
<dbReference type="RefSeq" id="WP_245820947.1">
    <property type="nucleotide sequence ID" value="NZ_FZOO01000002.1"/>
</dbReference>
<evidence type="ECO:0000256" key="1">
    <source>
        <dbReference type="ARBA" id="ARBA00001947"/>
    </source>
</evidence>
<dbReference type="GO" id="GO:0046872">
    <property type="term" value="F:metal ion binding"/>
    <property type="evidence" value="ECO:0007669"/>
    <property type="project" value="UniProtKB-KW"/>
</dbReference>
<evidence type="ECO:0000256" key="5">
    <source>
        <dbReference type="ARBA" id="ARBA00023002"/>
    </source>
</evidence>
<dbReference type="SUPFAM" id="SSF51735">
    <property type="entry name" value="NAD(P)-binding Rossmann-fold domains"/>
    <property type="match status" value="1"/>
</dbReference>
<evidence type="ECO:0000256" key="2">
    <source>
        <dbReference type="ARBA" id="ARBA00008072"/>
    </source>
</evidence>
<dbReference type="Proteomes" id="UP000198373">
    <property type="component" value="Unassembled WGS sequence"/>
</dbReference>
<keyword evidence="10" id="KW-1185">Reference proteome</keyword>
<dbReference type="InterPro" id="IPR036291">
    <property type="entry name" value="NAD(P)-bd_dom_sf"/>
</dbReference>
<keyword evidence="5" id="KW-0560">Oxidoreductase</keyword>
<dbReference type="PANTHER" id="PTHR43350">
    <property type="entry name" value="NAD-DEPENDENT ALCOHOL DEHYDROGENASE"/>
    <property type="match status" value="1"/>
</dbReference>
<gene>
    <name evidence="9" type="ORF">SAMN06893096_102522</name>
</gene>
<evidence type="ECO:0000256" key="6">
    <source>
        <dbReference type="SAM" id="MobiDB-lite"/>
    </source>
</evidence>
<evidence type="ECO:0000256" key="3">
    <source>
        <dbReference type="ARBA" id="ARBA00022723"/>
    </source>
</evidence>
<proteinExistence type="inferred from homology"/>
<dbReference type="PANTHER" id="PTHR43350:SF19">
    <property type="entry name" value="D-GULOSIDE 3-DEHYDROGENASE"/>
    <property type="match status" value="1"/>
</dbReference>
<feature type="domain" description="Alcohol dehydrogenase-like C-terminal" evidence="7">
    <location>
        <begin position="174"/>
        <end position="283"/>
    </location>
</feature>